<dbReference type="Gene3D" id="1.10.150.60">
    <property type="entry name" value="ARID DNA-binding domain"/>
    <property type="match status" value="1"/>
</dbReference>
<reference evidence="5" key="2">
    <citation type="submission" date="2017-10" db="EMBL/GenBank/DDBJ databases">
        <title>Ladona fulva Genome sequencing and assembly.</title>
        <authorList>
            <person name="Murali S."/>
            <person name="Richards S."/>
            <person name="Bandaranaike D."/>
            <person name="Bellair M."/>
            <person name="Blankenburg K."/>
            <person name="Chao H."/>
            <person name="Dinh H."/>
            <person name="Doddapaneni H."/>
            <person name="Dugan-Rocha S."/>
            <person name="Elkadiri S."/>
            <person name="Gnanaolivu R."/>
            <person name="Hernandez B."/>
            <person name="Skinner E."/>
            <person name="Javaid M."/>
            <person name="Lee S."/>
            <person name="Li M."/>
            <person name="Ming W."/>
            <person name="Munidasa M."/>
            <person name="Muniz J."/>
            <person name="Nguyen L."/>
            <person name="Hughes D."/>
            <person name="Osuji N."/>
            <person name="Pu L.-L."/>
            <person name="Puazo M."/>
            <person name="Qu C."/>
            <person name="Quiroz J."/>
            <person name="Raj R."/>
            <person name="Weissenberger G."/>
            <person name="Xin Y."/>
            <person name="Zou X."/>
            <person name="Han Y."/>
            <person name="Worley K."/>
            <person name="Muzny D."/>
            <person name="Gibbs R."/>
        </authorList>
    </citation>
    <scope>NUCLEOTIDE SEQUENCE</scope>
    <source>
        <strain evidence="5">Sampled in the wild</strain>
    </source>
</reference>
<proteinExistence type="predicted"/>
<name>A0A8K0K9B8_LADFU</name>
<evidence type="ECO:0000256" key="2">
    <source>
        <dbReference type="ARBA" id="ARBA00023163"/>
    </source>
</evidence>
<sequence>MAKILDKDPVTYQRERDGFLRELRQFHDTRGTPFRRIPKINGHEVDLYLLYVLVTEQGGWEKRKIDSAGLPKGHRSSGCSVFWYHISFVPKDADHLLEED</sequence>
<dbReference type="InterPro" id="IPR052406">
    <property type="entry name" value="Chromatin_Remodeling_Comp"/>
</dbReference>
<dbReference type="EMBL" id="KZ308455">
    <property type="protein sequence ID" value="KAG8229949.1"/>
    <property type="molecule type" value="Genomic_DNA"/>
</dbReference>
<comment type="caution">
    <text evidence="5">The sequence shown here is derived from an EMBL/GenBank/DDBJ whole genome shotgun (WGS) entry which is preliminary data.</text>
</comment>
<dbReference type="InterPro" id="IPR036431">
    <property type="entry name" value="ARID_dom_sf"/>
</dbReference>
<protein>
    <recommendedName>
        <fullName evidence="4">ARID domain-containing protein</fullName>
    </recommendedName>
</protein>
<accession>A0A8K0K9B8</accession>
<evidence type="ECO:0000256" key="3">
    <source>
        <dbReference type="ARBA" id="ARBA00023242"/>
    </source>
</evidence>
<reference evidence="5" key="1">
    <citation type="submission" date="2013-04" db="EMBL/GenBank/DDBJ databases">
        <authorList>
            <person name="Qu J."/>
            <person name="Murali S.C."/>
            <person name="Bandaranaike D."/>
            <person name="Bellair M."/>
            <person name="Blankenburg K."/>
            <person name="Chao H."/>
            <person name="Dinh H."/>
            <person name="Doddapaneni H."/>
            <person name="Downs B."/>
            <person name="Dugan-Rocha S."/>
            <person name="Elkadiri S."/>
            <person name="Gnanaolivu R.D."/>
            <person name="Hernandez B."/>
            <person name="Javaid M."/>
            <person name="Jayaseelan J.C."/>
            <person name="Lee S."/>
            <person name="Li M."/>
            <person name="Ming W."/>
            <person name="Munidasa M."/>
            <person name="Muniz J."/>
            <person name="Nguyen L."/>
            <person name="Ongeri F."/>
            <person name="Osuji N."/>
            <person name="Pu L.-L."/>
            <person name="Puazo M."/>
            <person name="Qu C."/>
            <person name="Quiroz J."/>
            <person name="Raj R."/>
            <person name="Weissenberger G."/>
            <person name="Xin Y."/>
            <person name="Zou X."/>
            <person name="Han Y."/>
            <person name="Richards S."/>
            <person name="Worley K."/>
            <person name="Muzny D."/>
            <person name="Gibbs R."/>
        </authorList>
    </citation>
    <scope>NUCLEOTIDE SEQUENCE</scope>
    <source>
        <strain evidence="5">Sampled in the wild</strain>
    </source>
</reference>
<keyword evidence="2" id="KW-0804">Transcription</keyword>
<dbReference type="InterPro" id="IPR001606">
    <property type="entry name" value="ARID_dom"/>
</dbReference>
<dbReference type="SUPFAM" id="SSF46774">
    <property type="entry name" value="ARID-like"/>
    <property type="match status" value="1"/>
</dbReference>
<evidence type="ECO:0000256" key="1">
    <source>
        <dbReference type="ARBA" id="ARBA00023015"/>
    </source>
</evidence>
<dbReference type="Proteomes" id="UP000792457">
    <property type="component" value="Unassembled WGS sequence"/>
</dbReference>
<dbReference type="PROSITE" id="PS51011">
    <property type="entry name" value="ARID"/>
    <property type="match status" value="1"/>
</dbReference>
<evidence type="ECO:0000313" key="6">
    <source>
        <dbReference type="Proteomes" id="UP000792457"/>
    </source>
</evidence>
<dbReference type="Pfam" id="PF01388">
    <property type="entry name" value="ARID"/>
    <property type="match status" value="1"/>
</dbReference>
<keyword evidence="3" id="KW-0539">Nucleus</keyword>
<dbReference type="SMART" id="SM01014">
    <property type="entry name" value="ARID"/>
    <property type="match status" value="1"/>
</dbReference>
<keyword evidence="1" id="KW-0805">Transcription regulation</keyword>
<dbReference type="SMART" id="SM00501">
    <property type="entry name" value="BRIGHT"/>
    <property type="match status" value="1"/>
</dbReference>
<dbReference type="OrthoDB" id="338531at2759"/>
<evidence type="ECO:0000259" key="4">
    <source>
        <dbReference type="PROSITE" id="PS51011"/>
    </source>
</evidence>
<evidence type="ECO:0000313" key="5">
    <source>
        <dbReference type="EMBL" id="KAG8229949.1"/>
    </source>
</evidence>
<dbReference type="PANTHER" id="PTHR22970">
    <property type="entry name" value="AT-RICH INTERACTIVE DOMAIN-CONTAINING PROTEIN 2"/>
    <property type="match status" value="1"/>
</dbReference>
<gene>
    <name evidence="5" type="ORF">J437_LFUL011094</name>
</gene>
<dbReference type="AlphaFoldDB" id="A0A8K0K9B8"/>
<organism evidence="5 6">
    <name type="scientific">Ladona fulva</name>
    <name type="common">Scarce chaser dragonfly</name>
    <name type="synonym">Libellula fulva</name>
    <dbReference type="NCBI Taxonomy" id="123851"/>
    <lineage>
        <taxon>Eukaryota</taxon>
        <taxon>Metazoa</taxon>
        <taxon>Ecdysozoa</taxon>
        <taxon>Arthropoda</taxon>
        <taxon>Hexapoda</taxon>
        <taxon>Insecta</taxon>
        <taxon>Pterygota</taxon>
        <taxon>Palaeoptera</taxon>
        <taxon>Odonata</taxon>
        <taxon>Epiprocta</taxon>
        <taxon>Anisoptera</taxon>
        <taxon>Libelluloidea</taxon>
        <taxon>Libellulidae</taxon>
        <taxon>Ladona</taxon>
    </lineage>
</organism>
<feature type="domain" description="ARID" evidence="4">
    <location>
        <begin position="13"/>
        <end position="100"/>
    </location>
</feature>
<dbReference type="PANTHER" id="PTHR22970:SF14">
    <property type="entry name" value="AT-RICH INTERACTIVE DOMAIN-CONTAINING PROTEIN 2"/>
    <property type="match status" value="1"/>
</dbReference>
<keyword evidence="6" id="KW-1185">Reference proteome</keyword>
<dbReference type="GO" id="GO:0003677">
    <property type="term" value="F:DNA binding"/>
    <property type="evidence" value="ECO:0007669"/>
    <property type="project" value="InterPro"/>
</dbReference>